<dbReference type="SUPFAM" id="SSF48371">
    <property type="entry name" value="ARM repeat"/>
    <property type="match status" value="1"/>
</dbReference>
<protein>
    <submittedName>
        <fullName evidence="5">Importin subunit alpha, related</fullName>
    </submittedName>
</protein>
<comment type="similarity">
    <text evidence="1">Belongs to the importin alpha family.</text>
</comment>
<feature type="region of interest" description="Disordered" evidence="4">
    <location>
        <begin position="52"/>
        <end position="91"/>
    </location>
</feature>
<dbReference type="PANTHER" id="PTHR23316">
    <property type="entry name" value="IMPORTIN ALPHA"/>
    <property type="match status" value="1"/>
</dbReference>
<dbReference type="GO" id="GO:0015031">
    <property type="term" value="P:protein transport"/>
    <property type="evidence" value="ECO:0007669"/>
    <property type="project" value="UniProtKB-KW"/>
</dbReference>
<keyword evidence="6" id="KW-1185">Reference proteome</keyword>
<feature type="compositionally biased region" description="Pro residues" evidence="4">
    <location>
        <begin position="1"/>
        <end position="17"/>
    </location>
</feature>
<feature type="compositionally biased region" description="Polar residues" evidence="4">
    <location>
        <begin position="60"/>
        <end position="69"/>
    </location>
</feature>
<evidence type="ECO:0000256" key="3">
    <source>
        <dbReference type="ARBA" id="ARBA00022927"/>
    </source>
</evidence>
<evidence type="ECO:0000256" key="1">
    <source>
        <dbReference type="ARBA" id="ARBA00010394"/>
    </source>
</evidence>
<reference evidence="5" key="2">
    <citation type="submission" date="2013-10" db="EMBL/GenBank/DDBJ databases">
        <authorList>
            <person name="Aslett M."/>
        </authorList>
    </citation>
    <scope>NUCLEOTIDE SEQUENCE [LARGE SCALE GENOMIC DNA]</scope>
    <source>
        <strain evidence="5">Houghton</strain>
    </source>
</reference>
<dbReference type="GeneID" id="25380313"/>
<keyword evidence="3" id="KW-0653">Protein transport</keyword>
<keyword evidence="2" id="KW-0813">Transport</keyword>
<evidence type="ECO:0000256" key="2">
    <source>
        <dbReference type="ARBA" id="ARBA00022448"/>
    </source>
</evidence>
<organism evidence="5 6">
    <name type="scientific">Eimeria mitis</name>
    <dbReference type="NCBI Taxonomy" id="44415"/>
    <lineage>
        <taxon>Eukaryota</taxon>
        <taxon>Sar</taxon>
        <taxon>Alveolata</taxon>
        <taxon>Apicomplexa</taxon>
        <taxon>Conoidasida</taxon>
        <taxon>Coccidia</taxon>
        <taxon>Eucoccidiorida</taxon>
        <taxon>Eimeriorina</taxon>
        <taxon>Eimeriidae</taxon>
        <taxon>Eimeria</taxon>
    </lineage>
</organism>
<proteinExistence type="inferred from homology"/>
<feature type="region of interest" description="Disordered" evidence="4">
    <location>
        <begin position="1"/>
        <end position="38"/>
    </location>
</feature>
<dbReference type="AlphaFoldDB" id="U6KCC1"/>
<dbReference type="VEuPathDB" id="ToxoDB:EMH_0056690"/>
<dbReference type="InterPro" id="IPR016024">
    <property type="entry name" value="ARM-type_fold"/>
</dbReference>
<reference evidence="5" key="1">
    <citation type="submission" date="2013-10" db="EMBL/GenBank/DDBJ databases">
        <title>Genomic analysis of the causative agents of coccidiosis in chickens.</title>
        <authorList>
            <person name="Reid A.J."/>
            <person name="Blake D."/>
            <person name="Billington K."/>
            <person name="Browne H."/>
            <person name="Dunn M."/>
            <person name="Hung S."/>
            <person name="Kawahara F."/>
            <person name="Miranda-Saavedra D."/>
            <person name="Mourier T."/>
            <person name="Nagra H."/>
            <person name="Otto T.D."/>
            <person name="Rawlings N."/>
            <person name="Sanchez A."/>
            <person name="Sanders M."/>
            <person name="Subramaniam C."/>
            <person name="Tay Y."/>
            <person name="Dear P."/>
            <person name="Doerig C."/>
            <person name="Gruber A."/>
            <person name="Parkinson J."/>
            <person name="Shirley M."/>
            <person name="Wan K.L."/>
            <person name="Berriman M."/>
            <person name="Tomley F."/>
            <person name="Pain A."/>
        </authorList>
    </citation>
    <scope>NUCLEOTIDE SEQUENCE [LARGE SCALE GENOMIC DNA]</scope>
    <source>
        <strain evidence="5">Houghton</strain>
    </source>
</reference>
<dbReference type="InterPro" id="IPR000225">
    <property type="entry name" value="Armadillo"/>
</dbReference>
<dbReference type="Proteomes" id="UP000030744">
    <property type="component" value="Unassembled WGS sequence"/>
</dbReference>
<accession>U6KCC1</accession>
<dbReference type="InterPro" id="IPR011989">
    <property type="entry name" value="ARM-like"/>
</dbReference>
<dbReference type="EMBL" id="HG685742">
    <property type="protein sequence ID" value="CDJ33852.1"/>
    <property type="molecule type" value="Genomic_DNA"/>
</dbReference>
<evidence type="ECO:0000256" key="4">
    <source>
        <dbReference type="SAM" id="MobiDB-lite"/>
    </source>
</evidence>
<feature type="compositionally biased region" description="Basic and acidic residues" evidence="4">
    <location>
        <begin position="75"/>
        <end position="85"/>
    </location>
</feature>
<dbReference type="OrthoDB" id="29145at2759"/>
<dbReference type="Gene3D" id="1.25.10.10">
    <property type="entry name" value="Leucine-rich Repeat Variant"/>
    <property type="match status" value="1"/>
</dbReference>
<evidence type="ECO:0000313" key="5">
    <source>
        <dbReference type="EMBL" id="CDJ33852.1"/>
    </source>
</evidence>
<dbReference type="RefSeq" id="XP_013356415.1">
    <property type="nucleotide sequence ID" value="XM_013500961.1"/>
</dbReference>
<dbReference type="SMART" id="SM00185">
    <property type="entry name" value="ARM"/>
    <property type="match status" value="5"/>
</dbReference>
<name>U6KCC1_9EIME</name>
<evidence type="ECO:0000313" key="6">
    <source>
        <dbReference type="Proteomes" id="UP000030744"/>
    </source>
</evidence>
<sequence length="635" mass="68014">MGFSPPAPSPGSEPQVPPASSSSMFIQSPPAFEPDAAAGNVSGALVGLQGLQQQQPPQEALSNATSQQDMQEEMQTGHERGKEEATQIGSPASATSAFNDACAATASLENALDSLVSQLGNSSLTFDNGVRMMTNLKSPDIALRLEATQAYRRSLSSRQEAAVVNAGGTSSLGTLPSGTDLRSGPLLDVSIDEFVEMNLVPHVIESLRMPNPHLQLESILLLQRLCRGTFAQTLRVVSSSLLDAIVDILKKLTLDSPGGVELRVAIFSFLTKIALDFKHEKDLSLVRRPLVLPAVLRCANLDRGVEAVRCVEALVHPRFCSADMKVTVLKFLVRVMAESKNPASLSLACNACVTLCDSPEGVSAVLEATAMPHIMKLLCHSDENVVFDALSIAARIAFIGTTQQIDLVIGMGTVSTMVQVLTDPAVSSPMARARACNTIGNLGCETPTQVQAIIDTQAFPLLLEIFQVDPDYNTRIEAAYAVCACLSRASPRQVGVIVCCTTRAPSFLDRGRGSSRVYFAQEPDEPCVLSLTGSNPCLHLIADMLELVSESDPSNSGSLKLCKAILRGLENILEVGVQEGKSLDLPENPYARLFQAVQGDIKLARMRYFPDYNVATKAHSILQYFTTLSSRAIKA</sequence>
<gene>
    <name evidence="5" type="ORF">EMH_0056690</name>
</gene>